<dbReference type="Proteomes" id="UP000183810">
    <property type="component" value="Chromosome"/>
</dbReference>
<dbReference type="Gene3D" id="6.20.50.110">
    <property type="entry name" value="Methyltransferase, zinc-binding domain"/>
    <property type="match status" value="1"/>
</dbReference>
<protein>
    <submittedName>
        <fullName evidence="4">Transferase</fullName>
    </submittedName>
</protein>
<dbReference type="Gene3D" id="3.40.50.720">
    <property type="entry name" value="NAD(P)-binding Rossmann-like Domain"/>
    <property type="match status" value="1"/>
</dbReference>
<dbReference type="Pfam" id="PF08484">
    <property type="entry name" value="Methyltransf_14"/>
    <property type="match status" value="1"/>
</dbReference>
<dbReference type="InterPro" id="IPR013630">
    <property type="entry name" value="Methyltransf_Zn-bd_dom_put"/>
</dbReference>
<evidence type="ECO:0000256" key="1">
    <source>
        <dbReference type="SAM" id="MobiDB-lite"/>
    </source>
</evidence>
<dbReference type="OrthoDB" id="3637131at2"/>
<dbReference type="InterPro" id="IPR038576">
    <property type="entry name" value="Methyltransf_Zn-bd_dom_put_sf"/>
</dbReference>
<dbReference type="SUPFAM" id="SSF53335">
    <property type="entry name" value="S-adenosyl-L-methionine-dependent methyltransferases"/>
    <property type="match status" value="1"/>
</dbReference>
<dbReference type="EMBL" id="CP018082">
    <property type="protein sequence ID" value="APE35087.1"/>
    <property type="molecule type" value="Genomic_DNA"/>
</dbReference>
<feature type="domain" description="C-methyltransferase" evidence="3">
    <location>
        <begin position="209"/>
        <end position="346"/>
    </location>
</feature>
<dbReference type="GO" id="GO:0016740">
    <property type="term" value="F:transferase activity"/>
    <property type="evidence" value="ECO:0007669"/>
    <property type="project" value="UniProtKB-KW"/>
</dbReference>
<gene>
    <name evidence="4" type="ORF">BOX37_15305</name>
</gene>
<dbReference type="RefSeq" id="WP_071928272.1">
    <property type="nucleotide sequence ID" value="NZ_CP018082.1"/>
</dbReference>
<feature type="region of interest" description="Disordered" evidence="1">
    <location>
        <begin position="23"/>
        <end position="44"/>
    </location>
</feature>
<evidence type="ECO:0000313" key="5">
    <source>
        <dbReference type="Proteomes" id="UP000183810"/>
    </source>
</evidence>
<keyword evidence="4" id="KW-0808">Transferase</keyword>
<evidence type="ECO:0000259" key="2">
    <source>
        <dbReference type="Pfam" id="PF08421"/>
    </source>
</evidence>
<dbReference type="Pfam" id="PF08421">
    <property type="entry name" value="Methyltransf_13"/>
    <property type="match status" value="1"/>
</dbReference>
<dbReference type="KEGG" id="nsl:BOX37_15305"/>
<dbReference type="InterPro" id="IPR013691">
    <property type="entry name" value="MeTrfase_14"/>
</dbReference>
<dbReference type="InterPro" id="IPR029063">
    <property type="entry name" value="SAM-dependent_MTases_sf"/>
</dbReference>
<keyword evidence="5" id="KW-1185">Reference proteome</keyword>
<dbReference type="Gene3D" id="3.40.50.150">
    <property type="entry name" value="Vaccinia Virus protein VP39"/>
    <property type="match status" value="1"/>
</dbReference>
<feature type="domain" description="Methyltransferase putative zinc binding" evidence="2">
    <location>
        <begin position="5"/>
        <end position="59"/>
    </location>
</feature>
<reference evidence="4" key="1">
    <citation type="submission" date="2016-11" db="EMBL/GenBank/DDBJ databases">
        <authorList>
            <person name="Jaros S."/>
            <person name="Januszkiewicz K."/>
            <person name="Wedrychowicz H."/>
        </authorList>
    </citation>
    <scope>NUCLEOTIDE SEQUENCE [LARGE SCALE GENOMIC DNA]</scope>
    <source>
        <strain evidence="4">Y48</strain>
    </source>
</reference>
<evidence type="ECO:0000313" key="4">
    <source>
        <dbReference type="EMBL" id="APE35087.1"/>
    </source>
</evidence>
<dbReference type="AlphaFoldDB" id="A0A1J0VT26"/>
<evidence type="ECO:0000259" key="3">
    <source>
        <dbReference type="Pfam" id="PF08484"/>
    </source>
</evidence>
<organism evidence="4 5">
    <name type="scientific">Nocardia mangyaensis</name>
    <dbReference type="NCBI Taxonomy" id="2213200"/>
    <lineage>
        <taxon>Bacteria</taxon>
        <taxon>Bacillati</taxon>
        <taxon>Actinomycetota</taxon>
        <taxon>Actinomycetes</taxon>
        <taxon>Mycobacteriales</taxon>
        <taxon>Nocardiaceae</taxon>
        <taxon>Nocardia</taxon>
    </lineage>
</organism>
<sequence>MTRRCRGCGESTLTTVLDLGTVPAADHFPPHDSPPDPAETGHGLRMDRCDDCGLAQLADDDTVTAEPHGIEPQALRDQAADAVRRVHTAGLLRGSTVTEFGSPHGGTWLPLLAQRGFVERPDGAADVVLDCFGIMHEPDQRAAFAARVAATAPGGVLLIQYHSLAAIVAQGQWNALRHGHFAYYSLATLQAQLRAAGMSLVTAWEFDLYGGTVLVAARHGVHAPDPTVGRVLAAEEAALTPAAIAAVQEVVDHHVRGLRDWLEHAAAQGKRVYAYGAASRAVALLAMAGTHRGLLAGVADASPGKQGCRMPGTDVPIISPAALVAADPDLVLLTLPDLLAEVCAALPSLDGRWMIDDPAGPRPPDAEDVSI</sequence>
<name>A0A1J0VT26_9NOCA</name>
<accession>A0A1J0VT26</accession>
<proteinExistence type="predicted"/>